<dbReference type="PANTHER" id="PTHR36234:SF5">
    <property type="entry name" value="LYSYL ENDOPEPTIDASE"/>
    <property type="match status" value="1"/>
</dbReference>
<dbReference type="InterPro" id="IPR009003">
    <property type="entry name" value="Peptidase_S1_PA"/>
</dbReference>
<keyword evidence="1" id="KW-0732">Signal</keyword>
<sequence length="393" mass="41523">MTARRVAGALMGLALLTAVTGAIGGDTAEAGPLPTSAELTVQKVGELVDRDATVSYRSTDQSITVHHPGATYVKVRFAGLDLAPGDRLTVSDPEGVEVHTYHGAPGEGWRDGDSDYTLHENGVFAALSIEGDTAVVEIHRADDDLDAKPGGVQIDGYWRGYDQAEYEAANPGIESVCGVEGRRDSICYQSSHPTEYQRSRAVGRLLMGGSACTAFRVGDTNRLLTNNHCMSTQSAIAGSETQFDYECATCGGNNPKTPTKVSGATMHKTSSQLDYTLYSVNSFSSITGFGTLYLETRQPVLNERIYIPGHGDAAPKRLSVTVQSGGANCKIDQVQYLTINTGYMCDTSGGSSGSPVIAGSSHKVIALHRIGGCLNGGTRMSLIYPEIAGLISN</sequence>
<evidence type="ECO:0000313" key="3">
    <source>
        <dbReference type="Proteomes" id="UP000321617"/>
    </source>
</evidence>
<comment type="caution">
    <text evidence="2">The sequence shown here is derived from an EMBL/GenBank/DDBJ whole genome shotgun (WGS) entry which is preliminary data.</text>
</comment>
<name>A0A562V2E5_9ACTN</name>
<evidence type="ECO:0000313" key="2">
    <source>
        <dbReference type="EMBL" id="TWJ12056.1"/>
    </source>
</evidence>
<protein>
    <submittedName>
        <fullName evidence="2">Trypsin-like peptidase</fullName>
    </submittedName>
</protein>
<proteinExistence type="predicted"/>
<dbReference type="RefSeq" id="WP_211354503.1">
    <property type="nucleotide sequence ID" value="NZ_BAABIJ010000002.1"/>
</dbReference>
<keyword evidence="3" id="KW-1185">Reference proteome</keyword>
<reference evidence="2 3" key="1">
    <citation type="journal article" date="2013" name="Stand. Genomic Sci.">
        <title>Genomic Encyclopedia of Type Strains, Phase I: The one thousand microbial genomes (KMG-I) project.</title>
        <authorList>
            <person name="Kyrpides N.C."/>
            <person name="Woyke T."/>
            <person name="Eisen J.A."/>
            <person name="Garrity G."/>
            <person name="Lilburn T.G."/>
            <person name="Beck B.J."/>
            <person name="Whitman W.B."/>
            <person name="Hugenholtz P."/>
            <person name="Klenk H.P."/>
        </authorList>
    </citation>
    <scope>NUCLEOTIDE SEQUENCE [LARGE SCALE GENOMIC DNA]</scope>
    <source>
        <strain evidence="2 3">DSM 45044</strain>
    </source>
</reference>
<evidence type="ECO:0000256" key="1">
    <source>
        <dbReference type="SAM" id="SignalP"/>
    </source>
</evidence>
<dbReference type="EMBL" id="VLLL01000006">
    <property type="protein sequence ID" value="TWJ12056.1"/>
    <property type="molecule type" value="Genomic_DNA"/>
</dbReference>
<dbReference type="PANTHER" id="PTHR36234">
    <property type="entry name" value="LYSYL ENDOPEPTIDASE"/>
    <property type="match status" value="1"/>
</dbReference>
<dbReference type="Pfam" id="PF13365">
    <property type="entry name" value="Trypsin_2"/>
    <property type="match status" value="1"/>
</dbReference>
<dbReference type="AlphaFoldDB" id="A0A562V2E5"/>
<feature type="chain" id="PRO_5038729667" evidence="1">
    <location>
        <begin position="25"/>
        <end position="393"/>
    </location>
</feature>
<gene>
    <name evidence="2" type="ORF">LX16_2803</name>
</gene>
<dbReference type="SUPFAM" id="SSF50494">
    <property type="entry name" value="Trypsin-like serine proteases"/>
    <property type="match status" value="1"/>
</dbReference>
<dbReference type="Proteomes" id="UP000321617">
    <property type="component" value="Unassembled WGS sequence"/>
</dbReference>
<organism evidence="2 3">
    <name type="scientific">Stackebrandtia albiflava</name>
    <dbReference type="NCBI Taxonomy" id="406432"/>
    <lineage>
        <taxon>Bacteria</taxon>
        <taxon>Bacillati</taxon>
        <taxon>Actinomycetota</taxon>
        <taxon>Actinomycetes</taxon>
        <taxon>Glycomycetales</taxon>
        <taxon>Glycomycetaceae</taxon>
        <taxon>Stackebrandtia</taxon>
    </lineage>
</organism>
<dbReference type="Gene3D" id="2.40.10.10">
    <property type="entry name" value="Trypsin-like serine proteases"/>
    <property type="match status" value="2"/>
</dbReference>
<feature type="signal peptide" evidence="1">
    <location>
        <begin position="1"/>
        <end position="24"/>
    </location>
</feature>
<accession>A0A562V2E5</accession>
<dbReference type="InterPro" id="IPR043504">
    <property type="entry name" value="Peptidase_S1_PA_chymotrypsin"/>
</dbReference>